<keyword evidence="1" id="KW-0812">Transmembrane</keyword>
<dbReference type="Gene3D" id="6.10.340.10">
    <property type="match status" value="1"/>
</dbReference>
<keyword evidence="1" id="KW-0472">Membrane</keyword>
<feature type="transmembrane region" description="Helical" evidence="1">
    <location>
        <begin position="136"/>
        <end position="160"/>
    </location>
</feature>
<dbReference type="PROSITE" id="PS50885">
    <property type="entry name" value="HAMP"/>
    <property type="match status" value="1"/>
</dbReference>
<keyword evidence="1" id="KW-1133">Transmembrane helix</keyword>
<evidence type="ECO:0000313" key="3">
    <source>
        <dbReference type="EMBL" id="RAU17211.1"/>
    </source>
</evidence>
<dbReference type="Proteomes" id="UP000250744">
    <property type="component" value="Unassembled WGS sequence"/>
</dbReference>
<evidence type="ECO:0000256" key="1">
    <source>
        <dbReference type="SAM" id="Phobius"/>
    </source>
</evidence>
<dbReference type="InterPro" id="IPR003660">
    <property type="entry name" value="HAMP_dom"/>
</dbReference>
<dbReference type="OrthoDB" id="5613951at2"/>
<dbReference type="GO" id="GO:0007165">
    <property type="term" value="P:signal transduction"/>
    <property type="evidence" value="ECO:0007669"/>
    <property type="project" value="InterPro"/>
</dbReference>
<accession>A0A364NJK3</accession>
<protein>
    <recommendedName>
        <fullName evidence="2">HAMP domain-containing protein</fullName>
    </recommendedName>
</protein>
<dbReference type="EMBL" id="QKRX01000011">
    <property type="protein sequence ID" value="RAU17211.1"/>
    <property type="molecule type" value="Genomic_DNA"/>
</dbReference>
<reference evidence="3 4" key="1">
    <citation type="submission" date="2018-06" db="EMBL/GenBank/DDBJ databases">
        <title>Nitrincola tibetense sp. nov., isolated from Lake XuguoCo on Tibetan Plateau.</title>
        <authorList>
            <person name="Xing P."/>
        </authorList>
    </citation>
    <scope>NUCLEOTIDE SEQUENCE [LARGE SCALE GENOMIC DNA]</scope>
    <source>
        <strain evidence="4">xg18</strain>
    </source>
</reference>
<proteinExistence type="predicted"/>
<dbReference type="AlphaFoldDB" id="A0A364NJK3"/>
<sequence length="239" mass="26920">MEHAINQMQSEFKTQVQEWKSVLIRGERPDQLERFWSSFQNQERLVQTIARDLLTIMPDGEERQTVIQFVEAHQTMGVAYRRGYQSFVNNGFDHRVGDQAVAGIDREPSRLLNQAASDLAEKALQEANEIPGEVQFASLLSAVLLLVAILLFGVIAMLVVNLGIVQFSRKLISAIQYLSEGRLNTSIAISRADELGTLAHSARQLQEFLLQVANEMRVNNKVQVKRPRPHRVSVVSPTS</sequence>
<evidence type="ECO:0000259" key="2">
    <source>
        <dbReference type="PROSITE" id="PS50885"/>
    </source>
</evidence>
<evidence type="ECO:0000313" key="4">
    <source>
        <dbReference type="Proteomes" id="UP000250744"/>
    </source>
</evidence>
<keyword evidence="4" id="KW-1185">Reference proteome</keyword>
<organism evidence="3 4">
    <name type="scientific">Nitrincola tibetensis</name>
    <dbReference type="NCBI Taxonomy" id="2219697"/>
    <lineage>
        <taxon>Bacteria</taxon>
        <taxon>Pseudomonadati</taxon>
        <taxon>Pseudomonadota</taxon>
        <taxon>Gammaproteobacteria</taxon>
        <taxon>Oceanospirillales</taxon>
        <taxon>Oceanospirillaceae</taxon>
        <taxon>Nitrincola</taxon>
    </lineage>
</organism>
<dbReference type="GO" id="GO:0016020">
    <property type="term" value="C:membrane"/>
    <property type="evidence" value="ECO:0007669"/>
    <property type="project" value="InterPro"/>
</dbReference>
<gene>
    <name evidence="3" type="ORF">DN062_13655</name>
</gene>
<dbReference type="RefSeq" id="WP_112159866.1">
    <property type="nucleotide sequence ID" value="NZ_QKRX01000011.1"/>
</dbReference>
<comment type="caution">
    <text evidence="3">The sequence shown here is derived from an EMBL/GenBank/DDBJ whole genome shotgun (WGS) entry which is preliminary data.</text>
</comment>
<dbReference type="CDD" id="cd06225">
    <property type="entry name" value="HAMP"/>
    <property type="match status" value="1"/>
</dbReference>
<name>A0A364NJK3_9GAMM</name>
<feature type="domain" description="HAMP" evidence="2">
    <location>
        <begin position="169"/>
        <end position="214"/>
    </location>
</feature>